<dbReference type="KEGG" id="mphc:DMC14_002825"/>
<keyword evidence="2" id="KW-1185">Reference proteome</keyword>
<dbReference type="AlphaFoldDB" id="A0A3T0TUI9"/>
<evidence type="ECO:0000313" key="1">
    <source>
        <dbReference type="EMBL" id="AZZ65700.1"/>
    </source>
</evidence>
<gene>
    <name evidence="1" type="ORF">DMC14_002825</name>
</gene>
<evidence type="ECO:0008006" key="3">
    <source>
        <dbReference type="Google" id="ProtNLM"/>
    </source>
</evidence>
<proteinExistence type="predicted"/>
<name>A0A3T0TUI9_9BACT</name>
<dbReference type="PROSITE" id="PS51257">
    <property type="entry name" value="PROKAR_LIPOPROTEIN"/>
    <property type="match status" value="1"/>
</dbReference>
<dbReference type="EMBL" id="CP033058">
    <property type="protein sequence ID" value="AZZ65700.1"/>
    <property type="molecule type" value="Genomic_DNA"/>
</dbReference>
<dbReference type="RefSeq" id="WP_116171477.1">
    <property type="nucleotide sequence ID" value="NZ_CP033058.2"/>
</dbReference>
<reference evidence="1" key="1">
    <citation type="submission" date="2019-03" db="EMBL/GenBank/DDBJ databases">
        <title>Draft Sequence and Annotation of the Mycoplasma phocicerebrale Strain 1049T Genome.</title>
        <authorList>
            <person name="Frasca S.Jr."/>
            <person name="Kutish G.F."/>
            <person name="Castellanos Gell J."/>
            <person name="Michaels D.L."/>
            <person name="Brown D.R."/>
        </authorList>
    </citation>
    <scope>NUCLEOTIDE SEQUENCE</scope>
    <source>
        <strain evidence="1">1049</strain>
    </source>
</reference>
<organism evidence="1 2">
    <name type="scientific">Metamycoplasma phocicerebrale</name>
    <dbReference type="NCBI Taxonomy" id="142649"/>
    <lineage>
        <taxon>Bacteria</taxon>
        <taxon>Bacillati</taxon>
        <taxon>Mycoplasmatota</taxon>
        <taxon>Mycoplasmoidales</taxon>
        <taxon>Metamycoplasmataceae</taxon>
        <taxon>Metamycoplasma</taxon>
    </lineage>
</organism>
<accession>A0A3T0TUI9</accession>
<dbReference type="OrthoDB" id="401192at2"/>
<protein>
    <recommendedName>
        <fullName evidence="3">Lipoprotein</fullName>
    </recommendedName>
</protein>
<sequence length="352" mass="42735">MKTKNKTIYLTTILPVATLPLLSISCKETEEQRIKREIIEKLVREEKLTLEYKKRYIDQNRYVFDDFEPFKIKKEYFNEPENINKPGLSVKKGYSFKSIDSNANKQFIFDDFDKWYKEFEFKFNVFKKIINKYNKKNLKIYTNKNNLKFSNIKLYYVKETEIDFEKVLGRGVENAIDDYLIVKLLAKLFKIPNLKLNCSFLDYKYFTSQWLKEFDNFEFKNYYSSINLQGFWDDKNDRIYEDMKKLFAIPKPFFKGNLIDTNSYNDDLSKLTFKSYFRSNYTFWNSLFIAWDGNDENLRQENLKKYGNDMEPEFLSYLINIQGAKHVYLDQWSEEEFYLRVPKKINLDDYKE</sequence>
<evidence type="ECO:0000313" key="2">
    <source>
        <dbReference type="Proteomes" id="UP000256585"/>
    </source>
</evidence>
<dbReference type="Proteomes" id="UP000256585">
    <property type="component" value="Chromosome"/>
</dbReference>